<dbReference type="CDD" id="cd07812">
    <property type="entry name" value="SRPBCC"/>
    <property type="match status" value="1"/>
</dbReference>
<dbReference type="EMBL" id="CP091430">
    <property type="protein sequence ID" value="UVI27711.1"/>
    <property type="molecule type" value="Genomic_DNA"/>
</dbReference>
<dbReference type="InterPro" id="IPR019587">
    <property type="entry name" value="Polyketide_cyclase/dehydratase"/>
</dbReference>
<dbReference type="SUPFAM" id="SSF55961">
    <property type="entry name" value="Bet v1-like"/>
    <property type="match status" value="1"/>
</dbReference>
<name>A0ABY5S1H8_9BACL</name>
<gene>
    <name evidence="1" type="ORF">L1F29_19820</name>
</gene>
<dbReference type="RefSeq" id="WP_258383801.1">
    <property type="nucleotide sequence ID" value="NZ_CP091430.1"/>
</dbReference>
<organism evidence="1 2">
    <name type="scientific">Paenibacillus spongiae</name>
    <dbReference type="NCBI Taxonomy" id="2909671"/>
    <lineage>
        <taxon>Bacteria</taxon>
        <taxon>Bacillati</taxon>
        <taxon>Bacillota</taxon>
        <taxon>Bacilli</taxon>
        <taxon>Bacillales</taxon>
        <taxon>Paenibacillaceae</taxon>
        <taxon>Paenibacillus</taxon>
    </lineage>
</organism>
<protein>
    <submittedName>
        <fullName evidence="1">SRPBCC family protein</fullName>
    </submittedName>
</protein>
<dbReference type="InterPro" id="IPR023393">
    <property type="entry name" value="START-like_dom_sf"/>
</dbReference>
<evidence type="ECO:0000313" key="1">
    <source>
        <dbReference type="EMBL" id="UVI27711.1"/>
    </source>
</evidence>
<dbReference type="Gene3D" id="3.30.530.20">
    <property type="match status" value="1"/>
</dbReference>
<proteinExistence type="predicted"/>
<sequence>MRTYNEIDLQCSPEDAFRFARMVDRWPQHLQHYRKVRFIEGNSGEGGLVEMAAYRRFDKVSWPVWWMSEMEVDAQLLRIRYRHVKGITRGMQVEWKLEPASSGMTKVSIVHEWEQPQVGRIVAARVIGPVFVHFIADQTLQGLKQAAERQREAAAYG</sequence>
<dbReference type="Pfam" id="PF10604">
    <property type="entry name" value="Polyketide_cyc2"/>
    <property type="match status" value="1"/>
</dbReference>
<dbReference type="Proteomes" id="UP001057877">
    <property type="component" value="Chromosome"/>
</dbReference>
<keyword evidence="2" id="KW-1185">Reference proteome</keyword>
<accession>A0ABY5S1H8</accession>
<evidence type="ECO:0000313" key="2">
    <source>
        <dbReference type="Proteomes" id="UP001057877"/>
    </source>
</evidence>
<reference evidence="1" key="1">
    <citation type="submission" date="2022-01" db="EMBL/GenBank/DDBJ databases">
        <title>Paenibacillus spongiae sp. nov., isolated from marine sponge.</title>
        <authorList>
            <person name="Li Z."/>
            <person name="Zhang M."/>
        </authorList>
    </citation>
    <scope>NUCLEOTIDE SEQUENCE</scope>
    <source>
        <strain evidence="1">PHS-Z3</strain>
    </source>
</reference>